<feature type="region of interest" description="Disordered" evidence="1">
    <location>
        <begin position="153"/>
        <end position="182"/>
    </location>
</feature>
<evidence type="ECO:0000256" key="1">
    <source>
        <dbReference type="SAM" id="MobiDB-lite"/>
    </source>
</evidence>
<dbReference type="Proteomes" id="UP001194580">
    <property type="component" value="Unassembled WGS sequence"/>
</dbReference>
<sequence>MSGSVGFESSSKGPLPQLPELPALSTSVLSINEDWLGVNSGAASDQNENKDSRKAPSPVLSASTITTIAAGSPQYQPAVPSLTTQFNMSIVTVEGNVEGSIHSIDSAFDRKSLNEQQDQERPLPAMPQEDHLHFQKQDQHQYQQYQQHYNHYDEGSDHLKNSHNDHDHDDDHSTGSPYIIDENCDDDFFLNS</sequence>
<feature type="non-terminal residue" evidence="2">
    <location>
        <position position="192"/>
    </location>
</feature>
<feature type="region of interest" description="Disordered" evidence="1">
    <location>
        <begin position="1"/>
        <end position="21"/>
    </location>
</feature>
<keyword evidence="3" id="KW-1185">Reference proteome</keyword>
<accession>A0AAD4D7B4</accession>
<feature type="compositionally biased region" description="Polar residues" evidence="1">
    <location>
        <begin position="1"/>
        <end position="12"/>
    </location>
</feature>
<comment type="caution">
    <text evidence="2">The sequence shown here is derived from an EMBL/GenBank/DDBJ whole genome shotgun (WGS) entry which is preliminary data.</text>
</comment>
<dbReference type="AlphaFoldDB" id="A0AAD4D7B4"/>
<proteinExistence type="predicted"/>
<gene>
    <name evidence="2" type="ORF">BGZ95_002380</name>
</gene>
<evidence type="ECO:0000313" key="3">
    <source>
        <dbReference type="Proteomes" id="UP001194580"/>
    </source>
</evidence>
<reference evidence="2" key="1">
    <citation type="journal article" date="2020" name="Fungal Divers.">
        <title>Resolving the Mortierellaceae phylogeny through synthesis of multi-gene phylogenetics and phylogenomics.</title>
        <authorList>
            <person name="Vandepol N."/>
            <person name="Liber J."/>
            <person name="Desiro A."/>
            <person name="Na H."/>
            <person name="Kennedy M."/>
            <person name="Barry K."/>
            <person name="Grigoriev I.V."/>
            <person name="Miller A.N."/>
            <person name="O'Donnell K."/>
            <person name="Stajich J.E."/>
            <person name="Bonito G."/>
        </authorList>
    </citation>
    <scope>NUCLEOTIDE SEQUENCE</scope>
    <source>
        <strain evidence="2">NRRL 28262</strain>
    </source>
</reference>
<organism evidence="2 3">
    <name type="scientific">Linnemannia exigua</name>
    <dbReference type="NCBI Taxonomy" id="604196"/>
    <lineage>
        <taxon>Eukaryota</taxon>
        <taxon>Fungi</taxon>
        <taxon>Fungi incertae sedis</taxon>
        <taxon>Mucoromycota</taxon>
        <taxon>Mortierellomycotina</taxon>
        <taxon>Mortierellomycetes</taxon>
        <taxon>Mortierellales</taxon>
        <taxon>Mortierellaceae</taxon>
        <taxon>Linnemannia</taxon>
    </lineage>
</organism>
<protein>
    <submittedName>
        <fullName evidence="2">Uncharacterized protein</fullName>
    </submittedName>
</protein>
<name>A0AAD4D7B4_9FUNG</name>
<evidence type="ECO:0000313" key="2">
    <source>
        <dbReference type="EMBL" id="KAG0268686.1"/>
    </source>
</evidence>
<dbReference type="EMBL" id="JAAAIL010001500">
    <property type="protein sequence ID" value="KAG0268686.1"/>
    <property type="molecule type" value="Genomic_DNA"/>
</dbReference>
<feature type="region of interest" description="Disordered" evidence="1">
    <location>
        <begin position="39"/>
        <end position="59"/>
    </location>
</feature>
<feature type="compositionally biased region" description="Basic and acidic residues" evidence="1">
    <location>
        <begin position="153"/>
        <end position="173"/>
    </location>
</feature>